<comment type="subcellular location">
    <subcellularLocation>
        <location evidence="1">Cell membrane</location>
        <topology evidence="1">Multi-pass membrane protein</topology>
    </subcellularLocation>
</comment>
<dbReference type="GO" id="GO:0036376">
    <property type="term" value="P:sodium ion export across plasma membrane"/>
    <property type="evidence" value="ECO:0007669"/>
    <property type="project" value="TreeGrafter"/>
</dbReference>
<feature type="domain" description="Cation-transporting P-type ATPase C-terminal" evidence="4">
    <location>
        <begin position="40"/>
        <end position="140"/>
    </location>
</feature>
<dbReference type="GO" id="GO:0006883">
    <property type="term" value="P:intracellular sodium ion homeostasis"/>
    <property type="evidence" value="ECO:0007669"/>
    <property type="project" value="TreeGrafter"/>
</dbReference>
<dbReference type="SUPFAM" id="SSF81665">
    <property type="entry name" value="Calcium ATPase, transmembrane domain M"/>
    <property type="match status" value="1"/>
</dbReference>
<dbReference type="EMBL" id="OE002240">
    <property type="protein sequence ID" value="CAD7458399.1"/>
    <property type="molecule type" value="Genomic_DNA"/>
</dbReference>
<evidence type="ECO:0000313" key="5">
    <source>
        <dbReference type="EMBL" id="CAD7458399.1"/>
    </source>
</evidence>
<dbReference type="InterPro" id="IPR023298">
    <property type="entry name" value="ATPase_P-typ_TM_dom_sf"/>
</dbReference>
<evidence type="ECO:0000256" key="1">
    <source>
        <dbReference type="ARBA" id="ARBA00004651"/>
    </source>
</evidence>
<dbReference type="FunFam" id="1.20.1110.10:FF:000095">
    <property type="entry name" value="Sodium/potassium-transporting ATPase subunit alpha-1"/>
    <property type="match status" value="1"/>
</dbReference>
<evidence type="ECO:0000256" key="2">
    <source>
        <dbReference type="ARBA" id="ARBA00022475"/>
    </source>
</evidence>
<dbReference type="Gene3D" id="1.20.1110.10">
    <property type="entry name" value="Calcium-transporting ATPase, transmembrane domain"/>
    <property type="match status" value="1"/>
</dbReference>
<feature type="transmembrane region" description="Helical" evidence="3">
    <location>
        <begin position="53"/>
        <end position="72"/>
    </location>
</feature>
<keyword evidence="2" id="KW-1003">Cell membrane</keyword>
<dbReference type="GO" id="GO:0005886">
    <property type="term" value="C:plasma membrane"/>
    <property type="evidence" value="ECO:0007669"/>
    <property type="project" value="UniProtKB-SubCell"/>
</dbReference>
<dbReference type="Pfam" id="PF00689">
    <property type="entry name" value="Cation_ATPase_C"/>
    <property type="match status" value="1"/>
</dbReference>
<evidence type="ECO:0000259" key="4">
    <source>
        <dbReference type="Pfam" id="PF00689"/>
    </source>
</evidence>
<protein>
    <recommendedName>
        <fullName evidence="4">Cation-transporting P-type ATPase C-terminal domain-containing protein</fullName>
    </recommendedName>
</protein>
<gene>
    <name evidence="5" type="ORF">TTEB3V08_LOCUS6379</name>
</gene>
<dbReference type="PANTHER" id="PTHR43294:SF13">
    <property type="entry name" value="SODIUM_POTASSIUM-TRANSPORTING ATPASE SUBUNIT ALPHA"/>
    <property type="match status" value="1"/>
</dbReference>
<keyword evidence="3" id="KW-1133">Transmembrane helix</keyword>
<dbReference type="PRINTS" id="PR00121">
    <property type="entry name" value="NAKATPASE"/>
</dbReference>
<keyword evidence="3" id="KW-0472">Membrane</keyword>
<feature type="transmembrane region" description="Helical" evidence="3">
    <location>
        <begin position="118"/>
        <end position="134"/>
    </location>
</feature>
<dbReference type="PANTHER" id="PTHR43294">
    <property type="entry name" value="SODIUM/POTASSIUM-TRANSPORTING ATPASE SUBUNIT ALPHA"/>
    <property type="match status" value="1"/>
</dbReference>
<feature type="transmembrane region" description="Helical" evidence="3">
    <location>
        <begin position="84"/>
        <end position="103"/>
    </location>
</feature>
<name>A0A7R9IHE8_9NEOP</name>
<dbReference type="AlphaFoldDB" id="A0A7R9IHE8"/>
<sequence>MIEFLQEAAITSLSSGSNVKCELCLFIVKAWAVESELELTYHNRKDLEHTCSTAFFVTIVVVQWAGLIIFKTRRNSILDQGMRNWPLNFGLMFETALAAFLSYCPGMEKGFRMYPLKFVWWLPGIPFSLAIFFYDEGRRYYIRHHPGGWWDRETYY</sequence>
<organism evidence="5">
    <name type="scientific">Timema tahoe</name>
    <dbReference type="NCBI Taxonomy" id="61484"/>
    <lineage>
        <taxon>Eukaryota</taxon>
        <taxon>Metazoa</taxon>
        <taxon>Ecdysozoa</taxon>
        <taxon>Arthropoda</taxon>
        <taxon>Hexapoda</taxon>
        <taxon>Insecta</taxon>
        <taxon>Pterygota</taxon>
        <taxon>Neoptera</taxon>
        <taxon>Polyneoptera</taxon>
        <taxon>Phasmatodea</taxon>
        <taxon>Timematodea</taxon>
        <taxon>Timematoidea</taxon>
        <taxon>Timematidae</taxon>
        <taxon>Timema</taxon>
    </lineage>
</organism>
<dbReference type="GO" id="GO:0005391">
    <property type="term" value="F:P-type sodium:potassium-exchanging transporter activity"/>
    <property type="evidence" value="ECO:0007669"/>
    <property type="project" value="TreeGrafter"/>
</dbReference>
<evidence type="ECO:0000256" key="3">
    <source>
        <dbReference type="SAM" id="Phobius"/>
    </source>
</evidence>
<dbReference type="InterPro" id="IPR050510">
    <property type="entry name" value="Cation_transp_ATPase_P-type"/>
</dbReference>
<dbReference type="GO" id="GO:1990573">
    <property type="term" value="P:potassium ion import across plasma membrane"/>
    <property type="evidence" value="ECO:0007669"/>
    <property type="project" value="TreeGrafter"/>
</dbReference>
<proteinExistence type="predicted"/>
<accession>A0A7R9IHE8</accession>
<dbReference type="InterPro" id="IPR006068">
    <property type="entry name" value="ATPase_P-typ_cation-transptr_C"/>
</dbReference>
<reference evidence="5" key="1">
    <citation type="submission" date="2020-11" db="EMBL/GenBank/DDBJ databases">
        <authorList>
            <person name="Tran Van P."/>
        </authorList>
    </citation>
    <scope>NUCLEOTIDE SEQUENCE</scope>
</reference>
<dbReference type="GO" id="GO:1902600">
    <property type="term" value="P:proton transmembrane transport"/>
    <property type="evidence" value="ECO:0007669"/>
    <property type="project" value="TreeGrafter"/>
</dbReference>
<dbReference type="GO" id="GO:0030007">
    <property type="term" value="P:intracellular potassium ion homeostasis"/>
    <property type="evidence" value="ECO:0007669"/>
    <property type="project" value="TreeGrafter"/>
</dbReference>
<keyword evidence="3" id="KW-0812">Transmembrane</keyword>